<protein>
    <submittedName>
        <fullName evidence="2">Uncharacterized protein</fullName>
    </submittedName>
</protein>
<evidence type="ECO:0000256" key="1">
    <source>
        <dbReference type="SAM" id="MobiDB-lite"/>
    </source>
</evidence>
<feature type="compositionally biased region" description="Pro residues" evidence="1">
    <location>
        <begin position="1"/>
        <end position="16"/>
    </location>
</feature>
<evidence type="ECO:0000313" key="3">
    <source>
        <dbReference type="Proteomes" id="UP000005143"/>
    </source>
</evidence>
<reference evidence="2 3" key="1">
    <citation type="journal article" date="2013" name="Biodegradation">
        <title>Quantitative proteomic analysis of ibuprofen-degrading Patulibacter sp. strain I11.</title>
        <authorList>
            <person name="Almeida B."/>
            <person name="Kjeldal H."/>
            <person name="Lolas I."/>
            <person name="Knudsen A.D."/>
            <person name="Carvalho G."/>
            <person name="Nielsen K.L."/>
            <person name="Barreto Crespo M.T."/>
            <person name="Stensballe A."/>
            <person name="Nielsen J.L."/>
        </authorList>
    </citation>
    <scope>NUCLEOTIDE SEQUENCE [LARGE SCALE GENOMIC DNA]</scope>
    <source>
        <strain evidence="2 3">I11</strain>
    </source>
</reference>
<feature type="region of interest" description="Disordered" evidence="1">
    <location>
        <begin position="1"/>
        <end position="23"/>
    </location>
</feature>
<organism evidence="2 3">
    <name type="scientific">Patulibacter medicamentivorans</name>
    <dbReference type="NCBI Taxonomy" id="1097667"/>
    <lineage>
        <taxon>Bacteria</taxon>
        <taxon>Bacillati</taxon>
        <taxon>Actinomycetota</taxon>
        <taxon>Thermoleophilia</taxon>
        <taxon>Solirubrobacterales</taxon>
        <taxon>Patulibacteraceae</taxon>
        <taxon>Patulibacter</taxon>
    </lineage>
</organism>
<evidence type="ECO:0000313" key="2">
    <source>
        <dbReference type="EMBL" id="EHN11554.1"/>
    </source>
</evidence>
<dbReference type="AlphaFoldDB" id="H0E437"/>
<name>H0E437_9ACTN</name>
<sequence>MPAPEPPVEPVEPPSPLAGGDESRRLGELARGARELLAGGRLEAADEVIRGLEDAAARLRAQAPEAVDDDPPTR</sequence>
<gene>
    <name evidence="2" type="ORF">PAI11_15630</name>
</gene>
<keyword evidence="3" id="KW-1185">Reference proteome</keyword>
<accession>H0E437</accession>
<comment type="caution">
    <text evidence="2">The sequence shown here is derived from an EMBL/GenBank/DDBJ whole genome shotgun (WGS) entry which is preliminary data.</text>
</comment>
<dbReference type="EMBL" id="AGUD01000093">
    <property type="protein sequence ID" value="EHN11554.1"/>
    <property type="molecule type" value="Genomic_DNA"/>
</dbReference>
<proteinExistence type="predicted"/>
<dbReference type="Proteomes" id="UP000005143">
    <property type="component" value="Unassembled WGS sequence"/>
</dbReference>